<evidence type="ECO:0000313" key="2">
    <source>
        <dbReference type="EMBL" id="EJK51238.1"/>
    </source>
</evidence>
<evidence type="ECO:0000313" key="3">
    <source>
        <dbReference type="Proteomes" id="UP000266841"/>
    </source>
</evidence>
<feature type="region of interest" description="Disordered" evidence="1">
    <location>
        <begin position="24"/>
        <end position="111"/>
    </location>
</feature>
<evidence type="ECO:0000256" key="1">
    <source>
        <dbReference type="SAM" id="MobiDB-lite"/>
    </source>
</evidence>
<feature type="compositionally biased region" description="Low complexity" evidence="1">
    <location>
        <begin position="44"/>
        <end position="59"/>
    </location>
</feature>
<sequence>MIRVLLLSLELDREPFSGNGVLATSARSAARPAAARKKPRTIKTAKTATSGRSGCRAAAGGSGWTGRGRGRSSGTSPPRLASRVRGRPRSGAATAISTPRRRGWHAGTPTK</sequence>
<keyword evidence="3" id="KW-1185">Reference proteome</keyword>
<feature type="compositionally biased region" description="Basic residues" evidence="1">
    <location>
        <begin position="34"/>
        <end position="43"/>
    </location>
</feature>
<reference evidence="2 3" key="1">
    <citation type="journal article" date="2012" name="Genome Biol.">
        <title>Genome and low-iron response of an oceanic diatom adapted to chronic iron limitation.</title>
        <authorList>
            <person name="Lommer M."/>
            <person name="Specht M."/>
            <person name="Roy A.S."/>
            <person name="Kraemer L."/>
            <person name="Andreson R."/>
            <person name="Gutowska M.A."/>
            <person name="Wolf J."/>
            <person name="Bergner S.V."/>
            <person name="Schilhabel M.B."/>
            <person name="Klostermeier U.C."/>
            <person name="Beiko R.G."/>
            <person name="Rosenstiel P."/>
            <person name="Hippler M."/>
            <person name="Laroche J."/>
        </authorList>
    </citation>
    <scope>NUCLEOTIDE SEQUENCE [LARGE SCALE GENOMIC DNA]</scope>
    <source>
        <strain evidence="2 3">CCMP1005</strain>
    </source>
</reference>
<name>K0RC16_THAOC</name>
<feature type="compositionally biased region" description="Low complexity" evidence="1">
    <location>
        <begin position="24"/>
        <end position="33"/>
    </location>
</feature>
<organism evidence="2 3">
    <name type="scientific">Thalassiosira oceanica</name>
    <name type="common">Marine diatom</name>
    <dbReference type="NCBI Taxonomy" id="159749"/>
    <lineage>
        <taxon>Eukaryota</taxon>
        <taxon>Sar</taxon>
        <taxon>Stramenopiles</taxon>
        <taxon>Ochrophyta</taxon>
        <taxon>Bacillariophyta</taxon>
        <taxon>Coscinodiscophyceae</taxon>
        <taxon>Thalassiosirophycidae</taxon>
        <taxon>Thalassiosirales</taxon>
        <taxon>Thalassiosiraceae</taxon>
        <taxon>Thalassiosira</taxon>
    </lineage>
</organism>
<accession>K0RC16</accession>
<dbReference type="Proteomes" id="UP000266841">
    <property type="component" value="Unassembled WGS sequence"/>
</dbReference>
<proteinExistence type="predicted"/>
<protein>
    <submittedName>
        <fullName evidence="2">Uncharacterized protein</fullName>
    </submittedName>
</protein>
<dbReference type="AlphaFoldDB" id="K0RC16"/>
<comment type="caution">
    <text evidence="2">The sequence shown here is derived from an EMBL/GenBank/DDBJ whole genome shotgun (WGS) entry which is preliminary data.</text>
</comment>
<gene>
    <name evidence="2" type="ORF">THAOC_29607</name>
</gene>
<dbReference type="EMBL" id="AGNL01041979">
    <property type="protein sequence ID" value="EJK51238.1"/>
    <property type="molecule type" value="Genomic_DNA"/>
</dbReference>